<evidence type="ECO:0000256" key="1">
    <source>
        <dbReference type="SAM" id="MobiDB-lite"/>
    </source>
</evidence>
<feature type="region of interest" description="Disordered" evidence="1">
    <location>
        <begin position="113"/>
        <end position="135"/>
    </location>
</feature>
<reference evidence="2" key="1">
    <citation type="journal article" date="2023" name="G3 (Bethesda)">
        <title>A reference genome for the long-term kleptoplast-retaining sea slug Elysia crispata morphotype clarki.</title>
        <authorList>
            <person name="Eastman K.E."/>
            <person name="Pendleton A.L."/>
            <person name="Shaikh M.A."/>
            <person name="Suttiyut T."/>
            <person name="Ogas R."/>
            <person name="Tomko P."/>
            <person name="Gavelis G."/>
            <person name="Widhalm J.R."/>
            <person name="Wisecaver J.H."/>
        </authorList>
    </citation>
    <scope>NUCLEOTIDE SEQUENCE</scope>
    <source>
        <strain evidence="2">ECLA1</strain>
    </source>
</reference>
<gene>
    <name evidence="2" type="ORF">RRG08_020312</name>
</gene>
<evidence type="ECO:0000313" key="3">
    <source>
        <dbReference type="Proteomes" id="UP001283361"/>
    </source>
</evidence>
<keyword evidence="3" id="KW-1185">Reference proteome</keyword>
<comment type="caution">
    <text evidence="2">The sequence shown here is derived from an EMBL/GenBank/DDBJ whole genome shotgun (WGS) entry which is preliminary data.</text>
</comment>
<evidence type="ECO:0000313" key="2">
    <source>
        <dbReference type="EMBL" id="KAK3739868.1"/>
    </source>
</evidence>
<sequence>LAQRGGLEPWTAIVWEYAVRNDGEPETRGACRSSNLAYIHPKPHPYHYPNSTIVLPYRISHLHGEKVQTLFEPLITGRPIYMPQCSNPNIYHSFSFLCMEMYLFVRARTPAGSGLTKGGATAETCSKKQSVRDRS</sequence>
<proteinExistence type="predicted"/>
<dbReference type="AlphaFoldDB" id="A0AAE1CWI6"/>
<accession>A0AAE1CWI6</accession>
<organism evidence="2 3">
    <name type="scientific">Elysia crispata</name>
    <name type="common">lettuce slug</name>
    <dbReference type="NCBI Taxonomy" id="231223"/>
    <lineage>
        <taxon>Eukaryota</taxon>
        <taxon>Metazoa</taxon>
        <taxon>Spiralia</taxon>
        <taxon>Lophotrochozoa</taxon>
        <taxon>Mollusca</taxon>
        <taxon>Gastropoda</taxon>
        <taxon>Heterobranchia</taxon>
        <taxon>Euthyneura</taxon>
        <taxon>Panpulmonata</taxon>
        <taxon>Sacoglossa</taxon>
        <taxon>Placobranchoidea</taxon>
        <taxon>Plakobranchidae</taxon>
        <taxon>Elysia</taxon>
    </lineage>
</organism>
<feature type="non-terminal residue" evidence="2">
    <location>
        <position position="1"/>
    </location>
</feature>
<name>A0AAE1CWI6_9GAST</name>
<dbReference type="Proteomes" id="UP001283361">
    <property type="component" value="Unassembled WGS sequence"/>
</dbReference>
<protein>
    <submittedName>
        <fullName evidence="2">Uncharacterized protein</fullName>
    </submittedName>
</protein>
<dbReference type="EMBL" id="JAWDGP010006500">
    <property type="protein sequence ID" value="KAK3739868.1"/>
    <property type="molecule type" value="Genomic_DNA"/>
</dbReference>